<proteinExistence type="predicted"/>
<dbReference type="Proteomes" id="UP001055303">
    <property type="component" value="Unassembled WGS sequence"/>
</dbReference>
<dbReference type="EMBL" id="BPQI01000232">
    <property type="protein sequence ID" value="GJD59622.1"/>
    <property type="molecule type" value="Genomic_DNA"/>
</dbReference>
<evidence type="ECO:0000313" key="3">
    <source>
        <dbReference type="Proteomes" id="UP001055303"/>
    </source>
</evidence>
<reference evidence="2" key="2">
    <citation type="submission" date="2021-08" db="EMBL/GenBank/DDBJ databases">
        <authorList>
            <person name="Tani A."/>
            <person name="Ola A."/>
            <person name="Ogura Y."/>
            <person name="Katsura K."/>
            <person name="Hayashi T."/>
        </authorList>
    </citation>
    <scope>NUCLEOTIDE SEQUENCE</scope>
    <source>
        <strain evidence="2">DSM 22415</strain>
    </source>
</reference>
<name>A0ABQ4RP89_9HYPH</name>
<evidence type="ECO:0000256" key="1">
    <source>
        <dbReference type="SAM" id="MobiDB-lite"/>
    </source>
</evidence>
<feature type="compositionally biased region" description="Basic and acidic residues" evidence="1">
    <location>
        <begin position="1"/>
        <end position="12"/>
    </location>
</feature>
<protein>
    <submittedName>
        <fullName evidence="2">Uncharacterized protein</fullName>
    </submittedName>
</protein>
<comment type="caution">
    <text evidence="2">The sequence shown here is derived from an EMBL/GenBank/DDBJ whole genome shotgun (WGS) entry which is preliminary data.</text>
</comment>
<evidence type="ECO:0000313" key="2">
    <source>
        <dbReference type="EMBL" id="GJD59622.1"/>
    </source>
</evidence>
<feature type="region of interest" description="Disordered" evidence="1">
    <location>
        <begin position="1"/>
        <end position="40"/>
    </location>
</feature>
<sequence length="95" mass="10492">MSGVIIHRDQVRPETMASEVSAKQKGGSSHHSGERWMGTSFSPARSFRPIRQRFMSTCGSWCSARVSTVLQKWCFSRLVPGSISTGSRGSGPYRL</sequence>
<accession>A0ABQ4RP89</accession>
<reference evidence="2" key="1">
    <citation type="journal article" date="2021" name="Front. Microbiol.">
        <title>Comprehensive Comparative Genomics and Phenotyping of Methylobacterium Species.</title>
        <authorList>
            <person name="Alessa O."/>
            <person name="Ogura Y."/>
            <person name="Fujitani Y."/>
            <person name="Takami H."/>
            <person name="Hayashi T."/>
            <person name="Sahin N."/>
            <person name="Tani A."/>
        </authorList>
    </citation>
    <scope>NUCLEOTIDE SEQUENCE</scope>
    <source>
        <strain evidence="2">DSM 22415</strain>
    </source>
</reference>
<keyword evidence="3" id="KW-1185">Reference proteome</keyword>
<gene>
    <name evidence="2" type="ORF">IFDJLNFL_5551</name>
</gene>
<organism evidence="2 3">
    <name type="scientific">Methylobacterium dankookense</name>
    <dbReference type="NCBI Taxonomy" id="560405"/>
    <lineage>
        <taxon>Bacteria</taxon>
        <taxon>Pseudomonadati</taxon>
        <taxon>Pseudomonadota</taxon>
        <taxon>Alphaproteobacteria</taxon>
        <taxon>Hyphomicrobiales</taxon>
        <taxon>Methylobacteriaceae</taxon>
        <taxon>Methylobacterium</taxon>
    </lineage>
</organism>